<name>A0AC34GHV2_9BILA</name>
<protein>
    <submittedName>
        <fullName evidence="2">GST N-terminal domain-containing protein</fullName>
    </submittedName>
</protein>
<proteinExistence type="predicted"/>
<dbReference type="WBParaSite" id="ES5_v2.g29229.t1">
    <property type="protein sequence ID" value="ES5_v2.g29229.t1"/>
    <property type="gene ID" value="ES5_v2.g29229"/>
</dbReference>
<evidence type="ECO:0000313" key="2">
    <source>
        <dbReference type="WBParaSite" id="ES5_v2.g29229.t1"/>
    </source>
</evidence>
<organism evidence="1 2">
    <name type="scientific">Panagrolaimus sp. ES5</name>
    <dbReference type="NCBI Taxonomy" id="591445"/>
    <lineage>
        <taxon>Eukaryota</taxon>
        <taxon>Metazoa</taxon>
        <taxon>Ecdysozoa</taxon>
        <taxon>Nematoda</taxon>
        <taxon>Chromadorea</taxon>
        <taxon>Rhabditida</taxon>
        <taxon>Tylenchina</taxon>
        <taxon>Panagrolaimomorpha</taxon>
        <taxon>Panagrolaimoidea</taxon>
        <taxon>Panagrolaimidae</taxon>
        <taxon>Panagrolaimus</taxon>
    </lineage>
</organism>
<accession>A0AC34GHV2</accession>
<dbReference type="Proteomes" id="UP000887579">
    <property type="component" value="Unplaced"/>
</dbReference>
<reference evidence="2" key="1">
    <citation type="submission" date="2022-11" db="UniProtKB">
        <authorList>
            <consortium name="WormBaseParasite"/>
        </authorList>
    </citation>
    <scope>IDENTIFICATION</scope>
</reference>
<sequence length="209" mass="23778">MAEISETNVNHHASSPDAAIDDEKKPALELYVKASGLDSTRTGACIFCQEFWIELYALHEINVVKLDVKVVNVNSETYKKRFLGEQAPILVETKKGITYSDNSDIEKKIFHLANDCHIPLFEKDPKVAKLVDTLYRNFKIFLRAKIDHDKMGRPNTKVEGFPPPLKASYDKLIDQLSSIDEILGERKTLYLLGNSMTEYDASLMPRLHH</sequence>
<evidence type="ECO:0000313" key="1">
    <source>
        <dbReference type="Proteomes" id="UP000887579"/>
    </source>
</evidence>